<keyword evidence="3" id="KW-1185">Reference proteome</keyword>
<protein>
    <submittedName>
        <fullName evidence="2">Uncharacterized protein</fullName>
    </submittedName>
</protein>
<organism evidence="2 3">
    <name type="scientific">Fuerstiella marisgermanici</name>
    <dbReference type="NCBI Taxonomy" id="1891926"/>
    <lineage>
        <taxon>Bacteria</taxon>
        <taxon>Pseudomonadati</taxon>
        <taxon>Planctomycetota</taxon>
        <taxon>Planctomycetia</taxon>
        <taxon>Planctomycetales</taxon>
        <taxon>Planctomycetaceae</taxon>
        <taxon>Fuerstiella</taxon>
    </lineage>
</organism>
<gene>
    <name evidence="2" type="ORF">Fuma_01345</name>
</gene>
<dbReference type="AlphaFoldDB" id="A0A1P8WCJ0"/>
<dbReference type="EMBL" id="CP017641">
    <property type="protein sequence ID" value="APZ91754.1"/>
    <property type="molecule type" value="Genomic_DNA"/>
</dbReference>
<accession>A0A1P8WCJ0</accession>
<dbReference type="STRING" id="1891926.Fuma_01345"/>
<sequence>MLAGVTRAAVAAAVSPPENVDDDKQAAEAARRREFALRLLQQQLSAVLIQHADNRISDADLRQILAEWILTPDFDAVRAPESLADLPEAERDRWQKFWNGVQSLFDEQ</sequence>
<feature type="region of interest" description="Disordered" evidence="1">
    <location>
        <begin position="1"/>
        <end position="27"/>
    </location>
</feature>
<dbReference type="KEGG" id="fmr:Fuma_01345"/>
<reference evidence="2 3" key="1">
    <citation type="journal article" date="2016" name="Front. Microbiol.">
        <title>Fuerstia marisgermanicae gen. nov., sp. nov., an Unusual Member of the Phylum Planctomycetes from the German Wadden Sea.</title>
        <authorList>
            <person name="Kohn T."/>
            <person name="Heuer A."/>
            <person name="Jogler M."/>
            <person name="Vollmers J."/>
            <person name="Boedeker C."/>
            <person name="Bunk B."/>
            <person name="Rast P."/>
            <person name="Borchert D."/>
            <person name="Glockner I."/>
            <person name="Freese H.M."/>
            <person name="Klenk H.P."/>
            <person name="Overmann J."/>
            <person name="Kaster A.K."/>
            <person name="Rohde M."/>
            <person name="Wiegand S."/>
            <person name="Jogler C."/>
        </authorList>
    </citation>
    <scope>NUCLEOTIDE SEQUENCE [LARGE SCALE GENOMIC DNA]</scope>
    <source>
        <strain evidence="2 3">NH11</strain>
    </source>
</reference>
<dbReference type="Proteomes" id="UP000187735">
    <property type="component" value="Chromosome"/>
</dbReference>
<dbReference type="RefSeq" id="WP_077023464.1">
    <property type="nucleotide sequence ID" value="NZ_CP017641.1"/>
</dbReference>
<evidence type="ECO:0000256" key="1">
    <source>
        <dbReference type="SAM" id="MobiDB-lite"/>
    </source>
</evidence>
<name>A0A1P8WCJ0_9PLAN</name>
<evidence type="ECO:0000313" key="2">
    <source>
        <dbReference type="EMBL" id="APZ91754.1"/>
    </source>
</evidence>
<proteinExistence type="predicted"/>
<evidence type="ECO:0000313" key="3">
    <source>
        <dbReference type="Proteomes" id="UP000187735"/>
    </source>
</evidence>